<comment type="caution">
    <text evidence="3">The sequence shown here is derived from an EMBL/GenBank/DDBJ whole genome shotgun (WGS) entry which is preliminary data.</text>
</comment>
<name>A0ABX0UUP5_9HYPH</name>
<proteinExistence type="predicted"/>
<dbReference type="RefSeq" id="WP_166948343.1">
    <property type="nucleotide sequence ID" value="NZ_JAASQI010000001.1"/>
</dbReference>
<sequence length="217" mass="22592">MKSTRVLKPNIPGGPARRSARGGRLRRAVAWLTSTMLYALALGLALGGLVHIVTVFAIPLVGSSDAVSRLSRELAPDVPSAQTGEIGAGGFVPPWPDPAFVTTYCRFDLTRGPQRISARAGDGFAGLSLHGQGGGVLYAVTDEIAQDGELVLLVLTPEQAADDPGEAGAEVRFVAPVNRGIATTTGLAVYRVLAPLPSLREKARETAASLRCEEAAP</sequence>
<accession>A0ABX0UUP5</accession>
<dbReference type="EMBL" id="JAASQI010000001">
    <property type="protein sequence ID" value="NIJ56677.1"/>
    <property type="molecule type" value="Genomic_DNA"/>
</dbReference>
<keyword evidence="2" id="KW-0812">Transmembrane</keyword>
<evidence type="ECO:0000256" key="2">
    <source>
        <dbReference type="SAM" id="Phobius"/>
    </source>
</evidence>
<evidence type="ECO:0000313" key="3">
    <source>
        <dbReference type="EMBL" id="NIJ56677.1"/>
    </source>
</evidence>
<keyword evidence="4" id="KW-1185">Reference proteome</keyword>
<evidence type="ECO:0000256" key="1">
    <source>
        <dbReference type="SAM" id="MobiDB-lite"/>
    </source>
</evidence>
<protein>
    <submittedName>
        <fullName evidence="3">Membrane protein</fullName>
    </submittedName>
</protein>
<feature type="transmembrane region" description="Helical" evidence="2">
    <location>
        <begin position="28"/>
        <end position="61"/>
    </location>
</feature>
<feature type="region of interest" description="Disordered" evidence="1">
    <location>
        <begin position="1"/>
        <end position="20"/>
    </location>
</feature>
<organism evidence="3 4">
    <name type="scientific">Pseudochelatococcus lubricantis</name>
    <dbReference type="NCBI Taxonomy" id="1538102"/>
    <lineage>
        <taxon>Bacteria</taxon>
        <taxon>Pseudomonadati</taxon>
        <taxon>Pseudomonadota</taxon>
        <taxon>Alphaproteobacteria</taxon>
        <taxon>Hyphomicrobiales</taxon>
        <taxon>Chelatococcaceae</taxon>
        <taxon>Pseudochelatococcus</taxon>
    </lineage>
</organism>
<gene>
    <name evidence="3" type="ORF">FHS82_000490</name>
</gene>
<dbReference type="Proteomes" id="UP001429580">
    <property type="component" value="Unassembled WGS sequence"/>
</dbReference>
<evidence type="ECO:0000313" key="4">
    <source>
        <dbReference type="Proteomes" id="UP001429580"/>
    </source>
</evidence>
<keyword evidence="2" id="KW-0472">Membrane</keyword>
<reference evidence="3 4" key="1">
    <citation type="submission" date="2020-03" db="EMBL/GenBank/DDBJ databases">
        <title>Genomic Encyclopedia of Type Strains, Phase IV (KMG-IV): sequencing the most valuable type-strain genomes for metagenomic binning, comparative biology and taxonomic classification.</title>
        <authorList>
            <person name="Goeker M."/>
        </authorList>
    </citation>
    <scope>NUCLEOTIDE SEQUENCE [LARGE SCALE GENOMIC DNA]</scope>
    <source>
        <strain evidence="3 4">DSM 103870</strain>
    </source>
</reference>
<keyword evidence="2" id="KW-1133">Transmembrane helix</keyword>